<name>A0A6J6IT87_9ZZZZ</name>
<sequence length="135" mass="14984">MSHSSSPFGDGFEPFDPSQSIEEIEKVVLDLEPKIRDLNRHMIDVLGACPENETGNWAYLARTESGEFVIGFEQVSIKSGMKLSNRFLDVYRILDDIDVAAPTSSQYQPDLGPSIVGDAASLRFVPSTHVRVVRK</sequence>
<protein>
    <submittedName>
        <fullName evidence="1">Unannotated protein</fullName>
    </submittedName>
</protein>
<proteinExistence type="predicted"/>
<reference evidence="1" key="1">
    <citation type="submission" date="2020-05" db="EMBL/GenBank/DDBJ databases">
        <authorList>
            <person name="Chiriac C."/>
            <person name="Salcher M."/>
            <person name="Ghai R."/>
            <person name="Kavagutti S V."/>
        </authorList>
    </citation>
    <scope>NUCLEOTIDE SEQUENCE</scope>
</reference>
<organism evidence="1">
    <name type="scientific">freshwater metagenome</name>
    <dbReference type="NCBI Taxonomy" id="449393"/>
    <lineage>
        <taxon>unclassified sequences</taxon>
        <taxon>metagenomes</taxon>
        <taxon>ecological metagenomes</taxon>
    </lineage>
</organism>
<dbReference type="AlphaFoldDB" id="A0A6J6IT87"/>
<dbReference type="EMBL" id="CAEZVQ010000005">
    <property type="protein sequence ID" value="CAB4627349.1"/>
    <property type="molecule type" value="Genomic_DNA"/>
</dbReference>
<gene>
    <name evidence="1" type="ORF">UFOPK2086_00117</name>
</gene>
<evidence type="ECO:0000313" key="1">
    <source>
        <dbReference type="EMBL" id="CAB4627349.1"/>
    </source>
</evidence>
<accession>A0A6J6IT87</accession>